<protein>
    <submittedName>
        <fullName evidence="2">Uncharacterized protein</fullName>
    </submittedName>
</protein>
<dbReference type="Proteomes" id="UP000254069">
    <property type="component" value="Unassembled WGS sequence"/>
</dbReference>
<dbReference type="KEGG" id="salg:BS332_08215"/>
<evidence type="ECO:0000256" key="1">
    <source>
        <dbReference type="SAM" id="Phobius"/>
    </source>
</evidence>
<feature type="transmembrane region" description="Helical" evidence="1">
    <location>
        <begin position="12"/>
        <end position="29"/>
    </location>
</feature>
<dbReference type="EMBL" id="UGYO01000001">
    <property type="protein sequence ID" value="SUI59183.1"/>
    <property type="molecule type" value="Genomic_DNA"/>
</dbReference>
<keyword evidence="1" id="KW-0472">Membrane</keyword>
<keyword evidence="1" id="KW-0812">Transmembrane</keyword>
<dbReference type="RefSeq" id="WP_109247463.1">
    <property type="nucleotide sequence ID" value="NZ_AP024616.1"/>
</dbReference>
<name>A0A379ZCG2_9GAMM</name>
<evidence type="ECO:0000313" key="3">
    <source>
        <dbReference type="Proteomes" id="UP000254069"/>
    </source>
</evidence>
<accession>A0A379ZCG2</accession>
<dbReference type="AlphaFoldDB" id="A0A379ZCG2"/>
<keyword evidence="1" id="KW-1133">Transmembrane helix</keyword>
<proteinExistence type="predicted"/>
<keyword evidence="3" id="KW-1185">Reference proteome</keyword>
<organism evidence="2 3">
    <name type="scientific">Shewanella algae</name>
    <dbReference type="NCBI Taxonomy" id="38313"/>
    <lineage>
        <taxon>Bacteria</taxon>
        <taxon>Pseudomonadati</taxon>
        <taxon>Pseudomonadota</taxon>
        <taxon>Gammaproteobacteria</taxon>
        <taxon>Alteromonadales</taxon>
        <taxon>Shewanellaceae</taxon>
        <taxon>Shewanella</taxon>
    </lineage>
</organism>
<reference evidence="2 3" key="1">
    <citation type="submission" date="2018-06" db="EMBL/GenBank/DDBJ databases">
        <authorList>
            <consortium name="Pathogen Informatics"/>
            <person name="Doyle S."/>
        </authorList>
    </citation>
    <scope>NUCLEOTIDE SEQUENCE [LARGE SCALE GENOMIC DNA]</scope>
    <source>
        <strain evidence="2 3">NCTC10738</strain>
    </source>
</reference>
<feature type="transmembrane region" description="Helical" evidence="1">
    <location>
        <begin position="87"/>
        <end position="104"/>
    </location>
</feature>
<gene>
    <name evidence="2" type="ORF">NCTC10738_01491</name>
</gene>
<sequence>MEPQIEWALSHIAWLMFILAGLFFVLQLWRWQQLLKHIRVQYPELAHTAENDSPNIAIRVKQSLESGTLANSQDPVIIRYQKQQSSLRLIMAILLTMGFVMAILE</sequence>
<evidence type="ECO:0000313" key="2">
    <source>
        <dbReference type="EMBL" id="SUI59183.1"/>
    </source>
</evidence>